<evidence type="ECO:0000313" key="10">
    <source>
        <dbReference type="EMBL" id="MBB4266711.1"/>
    </source>
</evidence>
<dbReference type="GO" id="GO:0046872">
    <property type="term" value="F:metal ion binding"/>
    <property type="evidence" value="ECO:0007669"/>
    <property type="project" value="UniProtKB-KW"/>
</dbReference>
<comment type="caution">
    <text evidence="10">The sequence shown here is derived from an EMBL/GenBank/DDBJ whole genome shotgun (WGS) entry which is preliminary data.</text>
</comment>
<keyword evidence="3" id="KW-0479">Metal-binding</keyword>
<evidence type="ECO:0000256" key="5">
    <source>
        <dbReference type="ARBA" id="ARBA00023004"/>
    </source>
</evidence>
<evidence type="ECO:0000256" key="6">
    <source>
        <dbReference type="ARBA" id="ARBA00023014"/>
    </source>
</evidence>
<dbReference type="RefSeq" id="WP_184045396.1">
    <property type="nucleotide sequence ID" value="NZ_JACIGK010000016.1"/>
</dbReference>
<keyword evidence="4" id="KW-0249">Electron transport</keyword>
<evidence type="ECO:0000256" key="2">
    <source>
        <dbReference type="ARBA" id="ARBA00022714"/>
    </source>
</evidence>
<dbReference type="EMBL" id="JACIGK010000016">
    <property type="protein sequence ID" value="MBB4266711.1"/>
    <property type="molecule type" value="Genomic_DNA"/>
</dbReference>
<dbReference type="InterPro" id="IPR041854">
    <property type="entry name" value="BFD-like_2Fe2S-bd_dom_sf"/>
</dbReference>
<comment type="similarity">
    <text evidence="8">Belongs to the Bfd family.</text>
</comment>
<keyword evidence="2" id="KW-0001">2Fe-2S</keyword>
<dbReference type="GO" id="GO:0051537">
    <property type="term" value="F:2 iron, 2 sulfur cluster binding"/>
    <property type="evidence" value="ECO:0007669"/>
    <property type="project" value="UniProtKB-KW"/>
</dbReference>
<accession>A0A7W6RDT2</accession>
<name>A0A7W6RDT2_9PROT</name>
<keyword evidence="11" id="KW-1185">Reference proteome</keyword>
<feature type="domain" description="BFD-like [2Fe-2S]-binding" evidence="9">
    <location>
        <begin position="2"/>
        <end position="50"/>
    </location>
</feature>
<dbReference type="AlphaFoldDB" id="A0A7W6RDT2"/>
<evidence type="ECO:0000256" key="8">
    <source>
        <dbReference type="ARBA" id="ARBA00046332"/>
    </source>
</evidence>
<dbReference type="InterPro" id="IPR052371">
    <property type="entry name" value="BFD-associated_ferredoxin"/>
</dbReference>
<dbReference type="InterPro" id="IPR007419">
    <property type="entry name" value="BFD-like_2Fe2S-bd_dom"/>
</dbReference>
<keyword evidence="6" id="KW-0411">Iron-sulfur</keyword>
<protein>
    <recommendedName>
        <fullName evidence="7">Bacterioferritin-associated ferredoxin</fullName>
    </recommendedName>
</protein>
<sequence length="65" mass="7302">MYVCNCKGLRENQVRTSIQAGAHKVAQVFHACGESPQCARCVHRIVTLIRAEAPRTRRDDVSRHA</sequence>
<dbReference type="Pfam" id="PF04324">
    <property type="entry name" value="Fer2_BFD"/>
    <property type="match status" value="1"/>
</dbReference>
<keyword evidence="5" id="KW-0408">Iron</keyword>
<evidence type="ECO:0000256" key="7">
    <source>
        <dbReference type="ARBA" id="ARBA00039386"/>
    </source>
</evidence>
<organism evidence="10 11">
    <name type="scientific">Roseospira visakhapatnamensis</name>
    <dbReference type="NCBI Taxonomy" id="390880"/>
    <lineage>
        <taxon>Bacteria</taxon>
        <taxon>Pseudomonadati</taxon>
        <taxon>Pseudomonadota</taxon>
        <taxon>Alphaproteobacteria</taxon>
        <taxon>Rhodospirillales</taxon>
        <taxon>Rhodospirillaceae</taxon>
        <taxon>Roseospira</taxon>
    </lineage>
</organism>
<dbReference type="PANTHER" id="PTHR37424">
    <property type="entry name" value="BACTERIOFERRITIN-ASSOCIATED FERREDOXIN"/>
    <property type="match status" value="1"/>
</dbReference>
<evidence type="ECO:0000256" key="4">
    <source>
        <dbReference type="ARBA" id="ARBA00022982"/>
    </source>
</evidence>
<keyword evidence="1" id="KW-0813">Transport</keyword>
<reference evidence="10 11" key="1">
    <citation type="submission" date="2020-08" db="EMBL/GenBank/DDBJ databases">
        <title>Genome sequencing of Purple Non-Sulfur Bacteria from various extreme environments.</title>
        <authorList>
            <person name="Mayer M."/>
        </authorList>
    </citation>
    <scope>NUCLEOTIDE SEQUENCE [LARGE SCALE GENOMIC DNA]</scope>
    <source>
        <strain evidence="10 11">JA131</strain>
    </source>
</reference>
<dbReference type="PANTHER" id="PTHR37424:SF1">
    <property type="entry name" value="BACTERIOFERRITIN-ASSOCIATED FERREDOXIN"/>
    <property type="match status" value="1"/>
</dbReference>
<dbReference type="Gene3D" id="1.10.10.1100">
    <property type="entry name" value="BFD-like [2Fe-2S]-binding domain"/>
    <property type="match status" value="1"/>
</dbReference>
<evidence type="ECO:0000259" key="9">
    <source>
        <dbReference type="Pfam" id="PF04324"/>
    </source>
</evidence>
<evidence type="ECO:0000256" key="3">
    <source>
        <dbReference type="ARBA" id="ARBA00022723"/>
    </source>
</evidence>
<evidence type="ECO:0000313" key="11">
    <source>
        <dbReference type="Proteomes" id="UP000554286"/>
    </source>
</evidence>
<dbReference type="Proteomes" id="UP000554286">
    <property type="component" value="Unassembled WGS sequence"/>
</dbReference>
<gene>
    <name evidence="10" type="ORF">GGD89_002344</name>
</gene>
<evidence type="ECO:0000256" key="1">
    <source>
        <dbReference type="ARBA" id="ARBA00022448"/>
    </source>
</evidence>
<proteinExistence type="inferred from homology"/>